<keyword evidence="2" id="KW-0378">Hydrolase</keyword>
<dbReference type="EMBL" id="KE524793">
    <property type="protein sequence ID" value="KFB36825.1"/>
    <property type="molecule type" value="Genomic_DNA"/>
</dbReference>
<gene>
    <name evidence="2" type="ORF">ZHAS_00003989</name>
</gene>
<sequence length="69" mass="7571">MELDPQNEDLRRQIEQQGKKMEEQLTGCSRDVATLHTLHTKVLDGLMISDATSKEDGTDTAGKNSANAV</sequence>
<organism evidence="2">
    <name type="scientific">Anopheles sinensis</name>
    <name type="common">Mosquito</name>
    <dbReference type="NCBI Taxonomy" id="74873"/>
    <lineage>
        <taxon>Eukaryota</taxon>
        <taxon>Metazoa</taxon>
        <taxon>Ecdysozoa</taxon>
        <taxon>Arthropoda</taxon>
        <taxon>Hexapoda</taxon>
        <taxon>Insecta</taxon>
        <taxon>Pterygota</taxon>
        <taxon>Neoptera</taxon>
        <taxon>Endopterygota</taxon>
        <taxon>Diptera</taxon>
        <taxon>Nematocera</taxon>
        <taxon>Culicoidea</taxon>
        <taxon>Culicidae</taxon>
        <taxon>Anophelinae</taxon>
        <taxon>Anopheles</taxon>
    </lineage>
</organism>
<evidence type="ECO:0000313" key="2">
    <source>
        <dbReference type="EMBL" id="KFB36825.1"/>
    </source>
</evidence>
<keyword evidence="4" id="KW-1185">Reference proteome</keyword>
<feature type="compositionally biased region" description="Basic and acidic residues" evidence="1">
    <location>
        <begin position="8"/>
        <end position="23"/>
    </location>
</feature>
<dbReference type="EnsemblMetazoa" id="ASIC003989-RA">
    <property type="protein sequence ID" value="ASIC003989-PA"/>
    <property type="gene ID" value="ASIC003989"/>
</dbReference>
<dbReference type="Proteomes" id="UP000030765">
    <property type="component" value="Unassembled WGS sequence"/>
</dbReference>
<evidence type="ECO:0000313" key="3">
    <source>
        <dbReference type="EnsemblMetazoa" id="ASIC003989-PA"/>
    </source>
</evidence>
<dbReference type="EMBL" id="ATLV01012459">
    <property type="status" value="NOT_ANNOTATED_CDS"/>
    <property type="molecule type" value="Genomic_DNA"/>
</dbReference>
<feature type="region of interest" description="Disordered" evidence="1">
    <location>
        <begin position="50"/>
        <end position="69"/>
    </location>
</feature>
<reference evidence="3" key="2">
    <citation type="submission" date="2020-05" db="UniProtKB">
        <authorList>
            <consortium name="EnsemblMetazoa"/>
        </authorList>
    </citation>
    <scope>IDENTIFICATION</scope>
</reference>
<evidence type="ECO:0000256" key="1">
    <source>
        <dbReference type="SAM" id="MobiDB-lite"/>
    </source>
</evidence>
<reference evidence="2 4" key="1">
    <citation type="journal article" date="2014" name="BMC Genomics">
        <title>Genome sequence of Anopheles sinensis provides insight into genetics basis of mosquito competence for malaria parasites.</title>
        <authorList>
            <person name="Zhou D."/>
            <person name="Zhang D."/>
            <person name="Ding G."/>
            <person name="Shi L."/>
            <person name="Hou Q."/>
            <person name="Ye Y."/>
            <person name="Xu Y."/>
            <person name="Zhou H."/>
            <person name="Xiong C."/>
            <person name="Li S."/>
            <person name="Yu J."/>
            <person name="Hong S."/>
            <person name="Yu X."/>
            <person name="Zou P."/>
            <person name="Chen C."/>
            <person name="Chang X."/>
            <person name="Wang W."/>
            <person name="Lv Y."/>
            <person name="Sun Y."/>
            <person name="Ma L."/>
            <person name="Shen B."/>
            <person name="Zhu C."/>
        </authorList>
    </citation>
    <scope>NUCLEOTIDE SEQUENCE [LARGE SCALE GENOMIC DNA]</scope>
</reference>
<dbReference type="AlphaFoldDB" id="A0A084VFT1"/>
<protein>
    <submittedName>
        <fullName evidence="2 3">Isochorismatase hydrolase</fullName>
    </submittedName>
</protein>
<name>A0A084VFT1_ANOSI</name>
<evidence type="ECO:0000313" key="4">
    <source>
        <dbReference type="Proteomes" id="UP000030765"/>
    </source>
</evidence>
<dbReference type="VEuPathDB" id="VectorBase:ASIC003989"/>
<feature type="region of interest" description="Disordered" evidence="1">
    <location>
        <begin position="1"/>
        <end position="23"/>
    </location>
</feature>
<dbReference type="GO" id="GO:0016787">
    <property type="term" value="F:hydrolase activity"/>
    <property type="evidence" value="ECO:0007669"/>
    <property type="project" value="UniProtKB-KW"/>
</dbReference>
<accession>A0A084VFT1</accession>
<proteinExistence type="predicted"/>